<reference evidence="1" key="1">
    <citation type="journal article" date="2015" name="Nature">
        <title>Complex archaea that bridge the gap between prokaryotes and eukaryotes.</title>
        <authorList>
            <person name="Spang A."/>
            <person name="Saw J.H."/>
            <person name="Jorgensen S.L."/>
            <person name="Zaremba-Niedzwiedzka K."/>
            <person name="Martijn J."/>
            <person name="Lind A.E."/>
            <person name="van Eijk R."/>
            <person name="Schleper C."/>
            <person name="Guy L."/>
            <person name="Ettema T.J."/>
        </authorList>
    </citation>
    <scope>NUCLEOTIDE SEQUENCE</scope>
</reference>
<protein>
    <submittedName>
        <fullName evidence="1">Uncharacterized protein</fullName>
    </submittedName>
</protein>
<name>A0A0F8WNU7_9ZZZZ</name>
<sequence length="174" mass="19254">AIDSVQVLFDQGKISKSEEKLLKGIISKSIQLLNLETFEVDSKKNVVVIAADKKATLYSEAASASFHSDGWRVFSLGDMSDAIDVLFDLDLQKFLGKIWKQKNGIMVFLIFAESEEGLKFFSEAVNSVKGKFGKNLHLVLCSKNTTTTAKADLVTENLETALQWAQTIFERAVA</sequence>
<feature type="non-terminal residue" evidence="1">
    <location>
        <position position="1"/>
    </location>
</feature>
<organism evidence="1">
    <name type="scientific">marine sediment metagenome</name>
    <dbReference type="NCBI Taxonomy" id="412755"/>
    <lineage>
        <taxon>unclassified sequences</taxon>
        <taxon>metagenomes</taxon>
        <taxon>ecological metagenomes</taxon>
    </lineage>
</organism>
<proteinExistence type="predicted"/>
<gene>
    <name evidence="1" type="ORF">LCGC14_3043340</name>
</gene>
<comment type="caution">
    <text evidence="1">The sequence shown here is derived from an EMBL/GenBank/DDBJ whole genome shotgun (WGS) entry which is preliminary data.</text>
</comment>
<evidence type="ECO:0000313" key="1">
    <source>
        <dbReference type="EMBL" id="KKK58547.1"/>
    </source>
</evidence>
<accession>A0A0F8WNU7</accession>
<dbReference type="AlphaFoldDB" id="A0A0F8WNU7"/>
<dbReference type="EMBL" id="LAZR01063924">
    <property type="protein sequence ID" value="KKK58547.1"/>
    <property type="molecule type" value="Genomic_DNA"/>
</dbReference>